<dbReference type="GO" id="GO:0005886">
    <property type="term" value="C:plasma membrane"/>
    <property type="evidence" value="ECO:0007669"/>
    <property type="project" value="UniProtKB-SubCell"/>
</dbReference>
<dbReference type="PROSITE" id="PS51257">
    <property type="entry name" value="PROKAR_LIPOPROTEIN"/>
    <property type="match status" value="1"/>
</dbReference>
<evidence type="ECO:0000313" key="11">
    <source>
        <dbReference type="EMBL" id="PWN55151.1"/>
    </source>
</evidence>
<dbReference type="Pfam" id="PF01810">
    <property type="entry name" value="LysE"/>
    <property type="match status" value="1"/>
</dbReference>
<reference evidence="11 12" key="1">
    <citation type="submission" date="2018-05" db="EMBL/GenBank/DDBJ databases">
        <title>Abyssibacter profundi OUC007T gen. nov., sp. nov, a marine bacterium isolated from seawater of the Mariana Trench.</title>
        <authorList>
            <person name="Zhou S."/>
        </authorList>
    </citation>
    <scope>NUCLEOTIDE SEQUENCE [LARGE SCALE GENOMIC DNA]</scope>
    <source>
        <strain evidence="11 12">OUC007</strain>
    </source>
</reference>
<dbReference type="OrthoDB" id="581870at2"/>
<evidence type="ECO:0000256" key="6">
    <source>
        <dbReference type="ARBA" id="ARBA00023136"/>
    </source>
</evidence>
<gene>
    <name evidence="11" type="ORF">DEH80_14090</name>
</gene>
<feature type="transmembrane region" description="Helical" evidence="9">
    <location>
        <begin position="550"/>
        <end position="571"/>
    </location>
</feature>
<proteinExistence type="predicted"/>
<evidence type="ECO:0000256" key="1">
    <source>
        <dbReference type="ARBA" id="ARBA00004651"/>
    </source>
</evidence>
<keyword evidence="6 9" id="KW-0472">Membrane</keyword>
<feature type="transmembrane region" description="Helical" evidence="9">
    <location>
        <begin position="405"/>
        <end position="429"/>
    </location>
</feature>
<keyword evidence="4" id="KW-0732">Signal</keyword>
<comment type="subcellular location">
    <subcellularLocation>
        <location evidence="1">Cell membrane</location>
        <topology evidence="1">Multi-pass membrane protein</topology>
    </subcellularLocation>
</comment>
<dbReference type="InterPro" id="IPR036328">
    <property type="entry name" value="MliC_sf"/>
</dbReference>
<evidence type="ECO:0000256" key="4">
    <source>
        <dbReference type="ARBA" id="ARBA00022729"/>
    </source>
</evidence>
<evidence type="ECO:0000259" key="10">
    <source>
        <dbReference type="Pfam" id="PF09864"/>
    </source>
</evidence>
<evidence type="ECO:0000256" key="7">
    <source>
        <dbReference type="ARBA" id="ARBA00023139"/>
    </source>
</evidence>
<evidence type="ECO:0000256" key="2">
    <source>
        <dbReference type="ARBA" id="ARBA00022475"/>
    </source>
</evidence>
<dbReference type="Pfam" id="PF09864">
    <property type="entry name" value="MliC"/>
    <property type="match status" value="1"/>
</dbReference>
<dbReference type="PANTHER" id="PTHR30086:SF21">
    <property type="entry name" value="TRANSPORT PROTEIN"/>
    <property type="match status" value="1"/>
</dbReference>
<dbReference type="SUPFAM" id="SSF141488">
    <property type="entry name" value="YdhA-like"/>
    <property type="match status" value="1"/>
</dbReference>
<dbReference type="RefSeq" id="WP_109721150.1">
    <property type="nucleotide sequence ID" value="NZ_QEQK01000013.1"/>
</dbReference>
<protein>
    <recommendedName>
        <fullName evidence="10">C-type lysozyme inhibitor domain-containing protein</fullName>
    </recommendedName>
</protein>
<keyword evidence="12" id="KW-1185">Reference proteome</keyword>
<evidence type="ECO:0000256" key="5">
    <source>
        <dbReference type="ARBA" id="ARBA00022989"/>
    </source>
</evidence>
<evidence type="ECO:0000256" key="3">
    <source>
        <dbReference type="ARBA" id="ARBA00022692"/>
    </source>
</evidence>
<dbReference type="EMBL" id="QEQK01000013">
    <property type="protein sequence ID" value="PWN55151.1"/>
    <property type="molecule type" value="Genomic_DNA"/>
</dbReference>
<feature type="domain" description="C-type lysozyme inhibitor" evidence="10">
    <location>
        <begin position="154"/>
        <end position="215"/>
    </location>
</feature>
<accession>A0A383XR97</accession>
<evidence type="ECO:0000313" key="12">
    <source>
        <dbReference type="Proteomes" id="UP000251800"/>
    </source>
</evidence>
<comment type="caution">
    <text evidence="11">The sequence shown here is derived from an EMBL/GenBank/DDBJ whole genome shotgun (WGS) entry which is preliminary data.</text>
</comment>
<dbReference type="Proteomes" id="UP000251800">
    <property type="component" value="Unassembled WGS sequence"/>
</dbReference>
<dbReference type="Gene3D" id="2.40.128.200">
    <property type="match status" value="1"/>
</dbReference>
<dbReference type="PANTHER" id="PTHR30086">
    <property type="entry name" value="ARGININE EXPORTER PROTEIN ARGO"/>
    <property type="match status" value="1"/>
</dbReference>
<dbReference type="InterPro" id="IPR039366">
    <property type="entry name" value="Pilotin"/>
</dbReference>
<evidence type="ECO:0000256" key="8">
    <source>
        <dbReference type="ARBA" id="ARBA00023288"/>
    </source>
</evidence>
<organism evidence="11 12">
    <name type="scientific">Abyssibacter profundi</name>
    <dbReference type="NCBI Taxonomy" id="2182787"/>
    <lineage>
        <taxon>Bacteria</taxon>
        <taxon>Pseudomonadati</taxon>
        <taxon>Pseudomonadota</taxon>
        <taxon>Gammaproteobacteria</taxon>
        <taxon>Chromatiales</taxon>
        <taxon>Oceanococcaceae</taxon>
        <taxon>Abyssibacter</taxon>
    </lineage>
</organism>
<name>A0A383XR97_9GAMM</name>
<keyword evidence="3 9" id="KW-0812">Transmembrane</keyword>
<keyword evidence="2" id="KW-1003">Cell membrane</keyword>
<dbReference type="Pfam" id="PF09619">
    <property type="entry name" value="YscW"/>
    <property type="match status" value="1"/>
</dbReference>
<sequence length="575" mass="61619">MFRFHPGLTALLLAAAWLSGCHRGADSAPPAADPQRINLFGEIRTSDGHGLHDGATIEVRLRPARPEASAVAVTTLQPAGAPPYAFSLVYAPADLAADQRYVLDARARTRNGELTHVSRSPAPLPIGETSVPIDLQISPQQPTSQSDSPVITAYACGPVEVIVQHQGASVTVYGATHTPLQLPRVPAASGTQYRDDAGHRFWSHGQSARLDVDEQVRACQERPAGSRMAAARLAGASVYAVGQEPGWFLTIVPDDRVTLVADYGSEVIVAPPAQVKPVAGGRWLALPHAKRVRRPAHRRRGNPLYRRHVRCALAAHRGRTVRGPRTVRLRRPLGHGPTTCRAAWLTRRAQHRTIAGRFSGAVPVSDPIQVAMTVIVAHALAVASPGPDFAVVLRQAMTQGRGPALWTSLGIGLGIAVHVCYALLGIALVISQTPWLMGVIQLAGAAYLLWIAWHALRAQPSDETSVGNGRQAQTAWQSLRLGWVTNVLNPKATLFFLALFTVVVGPGQPLWLQGGLGVWLCLSTAAWFSLVSLVFTASAPRRWFLRRAHLIDRGMGAVLVLLAAQLIGSALGQLT</sequence>
<evidence type="ECO:0000256" key="9">
    <source>
        <dbReference type="SAM" id="Phobius"/>
    </source>
</evidence>
<feature type="transmembrane region" description="Helical" evidence="9">
    <location>
        <begin position="435"/>
        <end position="453"/>
    </location>
</feature>
<keyword evidence="8" id="KW-0449">Lipoprotein</keyword>
<keyword evidence="7" id="KW-0564">Palmitate</keyword>
<dbReference type="AlphaFoldDB" id="A0A383XR97"/>
<dbReference type="InterPro" id="IPR001123">
    <property type="entry name" value="LeuE-type"/>
</dbReference>
<feature type="transmembrane region" description="Helical" evidence="9">
    <location>
        <begin position="370"/>
        <end position="393"/>
    </location>
</feature>
<feature type="transmembrane region" description="Helical" evidence="9">
    <location>
        <begin position="492"/>
        <end position="511"/>
    </location>
</feature>
<dbReference type="InterPro" id="IPR018660">
    <property type="entry name" value="MliC"/>
</dbReference>
<keyword evidence="5 9" id="KW-1133">Transmembrane helix</keyword>
<feature type="transmembrane region" description="Helical" evidence="9">
    <location>
        <begin position="517"/>
        <end position="538"/>
    </location>
</feature>
<dbReference type="GO" id="GO:0015171">
    <property type="term" value="F:amino acid transmembrane transporter activity"/>
    <property type="evidence" value="ECO:0007669"/>
    <property type="project" value="TreeGrafter"/>
</dbReference>